<dbReference type="EMBL" id="CM017713">
    <property type="protein sequence ID" value="TYG39169.1"/>
    <property type="molecule type" value="Genomic_DNA"/>
</dbReference>
<evidence type="ECO:0000313" key="2">
    <source>
        <dbReference type="Proteomes" id="UP000323506"/>
    </source>
</evidence>
<dbReference type="Proteomes" id="UP000323506">
    <property type="component" value="Chromosome D13"/>
</dbReference>
<gene>
    <name evidence="1" type="ORF">ES288_D13G282700v1</name>
</gene>
<protein>
    <submittedName>
        <fullName evidence="1">Uncharacterized protein</fullName>
    </submittedName>
</protein>
<dbReference type="AlphaFoldDB" id="A0A5D2A3Z7"/>
<organism evidence="1 2">
    <name type="scientific">Gossypium darwinii</name>
    <name type="common">Darwin's cotton</name>
    <name type="synonym">Gossypium barbadense var. darwinii</name>
    <dbReference type="NCBI Taxonomy" id="34276"/>
    <lineage>
        <taxon>Eukaryota</taxon>
        <taxon>Viridiplantae</taxon>
        <taxon>Streptophyta</taxon>
        <taxon>Embryophyta</taxon>
        <taxon>Tracheophyta</taxon>
        <taxon>Spermatophyta</taxon>
        <taxon>Magnoliopsida</taxon>
        <taxon>eudicotyledons</taxon>
        <taxon>Gunneridae</taxon>
        <taxon>Pentapetalae</taxon>
        <taxon>rosids</taxon>
        <taxon>malvids</taxon>
        <taxon>Malvales</taxon>
        <taxon>Malvaceae</taxon>
        <taxon>Malvoideae</taxon>
        <taxon>Gossypium</taxon>
    </lineage>
</organism>
<reference evidence="1 2" key="1">
    <citation type="submission" date="2019-06" db="EMBL/GenBank/DDBJ databases">
        <title>WGS assembly of Gossypium darwinii.</title>
        <authorList>
            <person name="Chen Z.J."/>
            <person name="Sreedasyam A."/>
            <person name="Ando A."/>
            <person name="Song Q."/>
            <person name="De L."/>
            <person name="Hulse-Kemp A."/>
            <person name="Ding M."/>
            <person name="Ye W."/>
            <person name="Kirkbride R."/>
            <person name="Jenkins J."/>
            <person name="Plott C."/>
            <person name="Lovell J."/>
            <person name="Lin Y.-M."/>
            <person name="Vaughn R."/>
            <person name="Liu B."/>
            <person name="Li W."/>
            <person name="Simpson S."/>
            <person name="Scheffler B."/>
            <person name="Saski C."/>
            <person name="Grover C."/>
            <person name="Hu G."/>
            <person name="Conover J."/>
            <person name="Carlson J."/>
            <person name="Shu S."/>
            <person name="Boston L."/>
            <person name="Williams M."/>
            <person name="Peterson D."/>
            <person name="Mcgee K."/>
            <person name="Jones D."/>
            <person name="Wendel J."/>
            <person name="Stelly D."/>
            <person name="Grimwood J."/>
            <person name="Schmutz J."/>
        </authorList>
    </citation>
    <scope>NUCLEOTIDE SEQUENCE [LARGE SCALE GENOMIC DNA]</scope>
    <source>
        <strain evidence="1">1808015.09</strain>
    </source>
</reference>
<evidence type="ECO:0000313" key="1">
    <source>
        <dbReference type="EMBL" id="TYG39169.1"/>
    </source>
</evidence>
<accession>A0A5D2A3Z7</accession>
<name>A0A5D2A3Z7_GOSDA</name>
<keyword evidence="2" id="KW-1185">Reference proteome</keyword>
<sequence>MPITILRKCGLLLAALLCSVLFLLIAGARGVGGGVWATFARRWSRWVAMGQSDGRGMGTALGLARVSALV</sequence>
<proteinExistence type="predicted"/>